<gene>
    <name evidence="1" type="ORF">RRG08_002784</name>
</gene>
<proteinExistence type="predicted"/>
<protein>
    <submittedName>
        <fullName evidence="1">Uncharacterized protein</fullName>
    </submittedName>
</protein>
<name>A0AAE0XU61_9GAST</name>
<reference evidence="1" key="1">
    <citation type="journal article" date="2023" name="G3 (Bethesda)">
        <title>A reference genome for the long-term kleptoplast-retaining sea slug Elysia crispata morphotype clarki.</title>
        <authorList>
            <person name="Eastman K.E."/>
            <person name="Pendleton A.L."/>
            <person name="Shaikh M.A."/>
            <person name="Suttiyut T."/>
            <person name="Ogas R."/>
            <person name="Tomko P."/>
            <person name="Gavelis G."/>
            <person name="Widhalm J.R."/>
            <person name="Wisecaver J.H."/>
        </authorList>
    </citation>
    <scope>NUCLEOTIDE SEQUENCE</scope>
    <source>
        <strain evidence="1">ECLA1</strain>
    </source>
</reference>
<accession>A0AAE0XU61</accession>
<dbReference type="EMBL" id="JAWDGP010007584">
    <property type="protein sequence ID" value="KAK3712454.1"/>
    <property type="molecule type" value="Genomic_DNA"/>
</dbReference>
<dbReference type="AlphaFoldDB" id="A0AAE0XU61"/>
<sequence>MEAAEDVSFLALVPTRSSSRTEPEAGSLFSFTLCPFSCLGCCVTLSGPNLVELFFHQNQWMCFSESNGVGITLISLLSSGELRRGCCLL</sequence>
<evidence type="ECO:0000313" key="1">
    <source>
        <dbReference type="EMBL" id="KAK3712454.1"/>
    </source>
</evidence>
<comment type="caution">
    <text evidence="1">The sequence shown here is derived from an EMBL/GenBank/DDBJ whole genome shotgun (WGS) entry which is preliminary data.</text>
</comment>
<keyword evidence="2" id="KW-1185">Reference proteome</keyword>
<organism evidence="1 2">
    <name type="scientific">Elysia crispata</name>
    <name type="common">lettuce slug</name>
    <dbReference type="NCBI Taxonomy" id="231223"/>
    <lineage>
        <taxon>Eukaryota</taxon>
        <taxon>Metazoa</taxon>
        <taxon>Spiralia</taxon>
        <taxon>Lophotrochozoa</taxon>
        <taxon>Mollusca</taxon>
        <taxon>Gastropoda</taxon>
        <taxon>Heterobranchia</taxon>
        <taxon>Euthyneura</taxon>
        <taxon>Panpulmonata</taxon>
        <taxon>Sacoglossa</taxon>
        <taxon>Placobranchoidea</taxon>
        <taxon>Plakobranchidae</taxon>
        <taxon>Elysia</taxon>
    </lineage>
</organism>
<evidence type="ECO:0000313" key="2">
    <source>
        <dbReference type="Proteomes" id="UP001283361"/>
    </source>
</evidence>
<dbReference type="Proteomes" id="UP001283361">
    <property type="component" value="Unassembled WGS sequence"/>
</dbReference>